<organism evidence="1 2">
    <name type="scientific">Allorhizobium borbori</name>
    <dbReference type="NCBI Taxonomy" id="485907"/>
    <lineage>
        <taxon>Bacteria</taxon>
        <taxon>Pseudomonadati</taxon>
        <taxon>Pseudomonadota</taxon>
        <taxon>Alphaproteobacteria</taxon>
        <taxon>Hyphomicrobiales</taxon>
        <taxon>Rhizobiaceae</taxon>
        <taxon>Rhizobium/Agrobacterium group</taxon>
        <taxon>Allorhizobium</taxon>
    </lineage>
</organism>
<dbReference type="Gene3D" id="3.30.310.50">
    <property type="entry name" value="Alpha-D-phosphohexomutase, C-terminal domain"/>
    <property type="match status" value="1"/>
</dbReference>
<dbReference type="PIRSF" id="PIRSF028291">
    <property type="entry name" value="UCP028291"/>
    <property type="match status" value="1"/>
</dbReference>
<dbReference type="Pfam" id="PF09981">
    <property type="entry name" value="DUF2218"/>
    <property type="match status" value="1"/>
</dbReference>
<dbReference type="Proteomes" id="UP000584824">
    <property type="component" value="Unassembled WGS sequence"/>
</dbReference>
<dbReference type="EMBL" id="JACIDU010000006">
    <property type="protein sequence ID" value="MBB4103182.1"/>
    <property type="molecule type" value="Genomic_DNA"/>
</dbReference>
<dbReference type="RefSeq" id="WP_370686315.1">
    <property type="nucleotide sequence ID" value="NZ_JACIDU010000006.1"/>
</dbReference>
<keyword evidence="2" id="KW-1185">Reference proteome</keyword>
<dbReference type="AlphaFoldDB" id="A0A7W6K142"/>
<evidence type="ECO:0000313" key="1">
    <source>
        <dbReference type="EMBL" id="MBB4103182.1"/>
    </source>
</evidence>
<comment type="caution">
    <text evidence="1">The sequence shown here is derived from an EMBL/GenBank/DDBJ whole genome shotgun (WGS) entry which is preliminary data.</text>
</comment>
<gene>
    <name evidence="1" type="ORF">GGQ66_001739</name>
</gene>
<evidence type="ECO:0008006" key="3">
    <source>
        <dbReference type="Google" id="ProtNLM"/>
    </source>
</evidence>
<accession>A0A7W6K142</accession>
<evidence type="ECO:0000313" key="2">
    <source>
        <dbReference type="Proteomes" id="UP000584824"/>
    </source>
</evidence>
<protein>
    <recommendedName>
        <fullName evidence="3">DUF2218 domain-containing protein</fullName>
    </recommendedName>
</protein>
<reference evidence="1 2" key="1">
    <citation type="submission" date="2020-08" db="EMBL/GenBank/DDBJ databases">
        <title>Genomic Encyclopedia of Type Strains, Phase IV (KMG-IV): sequencing the most valuable type-strain genomes for metagenomic binning, comparative biology and taxonomic classification.</title>
        <authorList>
            <person name="Goeker M."/>
        </authorList>
    </citation>
    <scope>NUCLEOTIDE SEQUENCE [LARGE SCALE GENOMIC DNA]</scope>
    <source>
        <strain evidence="1 2">DSM 26385</strain>
    </source>
</reference>
<name>A0A7W6K142_9HYPH</name>
<dbReference type="InterPro" id="IPR014543">
    <property type="entry name" value="UCP028291"/>
</dbReference>
<sequence length="99" mass="11564">MFKAVAYFETEHARKYLTQLCKHFAHKIEVTYDQDHGDCRFPRGAGRLVSDDRGLRMEVTAPEEDDLAQTQSIIEVHLIRFAFREKLEALAWQRLPETA</sequence>
<proteinExistence type="predicted"/>